<dbReference type="STRING" id="13035.Dacsa_1119"/>
<reference evidence="1" key="1">
    <citation type="submission" date="2012-04" db="EMBL/GenBank/DDBJ databases">
        <title>Finished genome of Dactylococcopsis salina PCC 8305.</title>
        <authorList>
            <consortium name="US DOE Joint Genome Institute"/>
            <person name="Gugger M."/>
            <person name="Coursin T."/>
            <person name="Rippka R."/>
            <person name="Tandeau De Marsac N."/>
            <person name="Huntemann M."/>
            <person name="Wei C.-L."/>
            <person name="Han J."/>
            <person name="Detter J.C."/>
            <person name="Han C."/>
            <person name="Tapia R."/>
            <person name="Daligault H."/>
            <person name="Chen A."/>
            <person name="Krypides N."/>
            <person name="Mavromatis K."/>
            <person name="Markowitz V."/>
            <person name="Szeto E."/>
            <person name="Ivanova N."/>
            <person name="Ovchinnikova G."/>
            <person name="Pagani I."/>
            <person name="Pati A."/>
            <person name="Goodwin L."/>
            <person name="Peters L."/>
            <person name="Pitluck S."/>
            <person name="Woyke T."/>
            <person name="Kerfeld C."/>
        </authorList>
    </citation>
    <scope>NUCLEOTIDE SEQUENCE [LARGE SCALE GENOMIC DNA]</scope>
    <source>
        <strain evidence="1">PCC 8305</strain>
    </source>
</reference>
<name>K9YTJ4_DACS8</name>
<dbReference type="KEGG" id="dsl:Dacsa_1119"/>
<dbReference type="EMBL" id="CP003944">
    <property type="protein sequence ID" value="AFZ49822.1"/>
    <property type="molecule type" value="Genomic_DNA"/>
</dbReference>
<dbReference type="AlphaFoldDB" id="K9YTJ4"/>
<sequence>MTDRDLFAQSAIEQIPKLLTLLDRNPHSPTYGCFDRNFWHYKIIDFPSGMAQEFVYPLALAYDTNCPNNPFYQQSAIRDWVEAGIFYAIRSSHKNASCDDYFPFEQAAGATAFSLLACVESYRLLNLSDYNILQFFEKRADWLAHHQESGRLSNHHALIILCLEKISQLLNTSKWDRVKVLRLERLLEWQCDEGWFPEYEGSDPGYLSLTINCLALICQLKTDIRLKEAIIKAVEFARYFLHPDGSYGGEYGSRNTYNFFPHGFELVGKWYPEALAINDGFLQGLANGLSPCYADDHIIGHHTWNYLLAWRDFVEHRPQYSPLTFDRVYFPKAQILIEKRGKTTLYSALNKGGVFKLFRQQKLIISDTQLSVLLQQGKQIKNAVGHLIDPKNTHIEINANEIQIKGQLGWAKQTQMTTLKLILLRVVMLTVGRFFPNLIRKILQAILITGKQKTGFYFQRSFHWENETLIVIDELISPSWKPIKQIGIGADQTSIYVVMSRTFQLNQLQFWLDLTDKIKQLNDGDSLQLERRY</sequence>
<dbReference type="PATRIC" id="fig|13035.3.peg.1258"/>
<proteinExistence type="predicted"/>
<evidence type="ECO:0000313" key="1">
    <source>
        <dbReference type="EMBL" id="AFZ49822.1"/>
    </source>
</evidence>
<organism evidence="1 2">
    <name type="scientific">Dactylococcopsis salina (strain PCC 8305)</name>
    <name type="common">Myxobactron salinum</name>
    <dbReference type="NCBI Taxonomy" id="13035"/>
    <lineage>
        <taxon>Bacteria</taxon>
        <taxon>Bacillati</taxon>
        <taxon>Cyanobacteriota</taxon>
        <taxon>Cyanophyceae</taxon>
        <taxon>Nodosilineales</taxon>
        <taxon>Cymatolegaceae</taxon>
        <taxon>Dactylococcopsis</taxon>
    </lineage>
</organism>
<accession>K9YTJ4</accession>
<dbReference type="HOGENOM" id="CLU_504170_0_0_3"/>
<dbReference type="InterPro" id="IPR008929">
    <property type="entry name" value="Chondroitin_lyas"/>
</dbReference>
<keyword evidence="2" id="KW-1185">Reference proteome</keyword>
<dbReference type="SUPFAM" id="SSF48239">
    <property type="entry name" value="Terpenoid cyclases/Protein prenyltransferases"/>
    <property type="match status" value="1"/>
</dbReference>
<protein>
    <submittedName>
        <fullName evidence="1">Uncharacterized protein</fullName>
    </submittedName>
</protein>
<evidence type="ECO:0000313" key="2">
    <source>
        <dbReference type="Proteomes" id="UP000010482"/>
    </source>
</evidence>
<dbReference type="Gene3D" id="1.50.10.100">
    <property type="entry name" value="Chondroitin AC/alginate lyase"/>
    <property type="match status" value="1"/>
</dbReference>
<dbReference type="eggNOG" id="COG0451">
    <property type="taxonomic scope" value="Bacteria"/>
</dbReference>
<dbReference type="OrthoDB" id="5493458at2"/>
<dbReference type="RefSeq" id="WP_015228831.1">
    <property type="nucleotide sequence ID" value="NC_019780.1"/>
</dbReference>
<gene>
    <name evidence="1" type="ORF">Dacsa_1119</name>
</gene>
<dbReference type="InterPro" id="IPR008930">
    <property type="entry name" value="Terpenoid_cyclase/PrenylTrfase"/>
</dbReference>
<dbReference type="Proteomes" id="UP000010482">
    <property type="component" value="Chromosome"/>
</dbReference>